<proteinExistence type="predicted"/>
<protein>
    <submittedName>
        <fullName evidence="2">Cellulose binding domain-containing protein</fullName>
    </submittedName>
</protein>
<comment type="caution">
    <text evidence="2">The sequence shown here is derived from an EMBL/GenBank/DDBJ whole genome shotgun (WGS) entry which is preliminary data.</text>
</comment>
<reference evidence="2 3" key="1">
    <citation type="submission" date="2020-01" db="EMBL/GenBank/DDBJ databases">
        <title>Kibdelosporangium persica a novel Actinomycetes from a hot desert in Iran.</title>
        <authorList>
            <person name="Safaei N."/>
            <person name="Zaburannyi N."/>
            <person name="Mueller R."/>
            <person name="Wink J."/>
        </authorList>
    </citation>
    <scope>NUCLEOTIDE SEQUENCE [LARGE SCALE GENOMIC DNA]</scope>
    <source>
        <strain evidence="2 3">4NS15</strain>
    </source>
</reference>
<keyword evidence="1" id="KW-0732">Signal</keyword>
<name>A0ABX2F7M4_9PSEU</name>
<dbReference type="RefSeq" id="WP_173133915.1">
    <property type="nucleotide sequence ID" value="NZ_JAAATY010000012.1"/>
</dbReference>
<evidence type="ECO:0000313" key="3">
    <source>
        <dbReference type="Proteomes" id="UP000763557"/>
    </source>
</evidence>
<organism evidence="2 3">
    <name type="scientific">Kibdelosporangium persicum</name>
    <dbReference type="NCBI Taxonomy" id="2698649"/>
    <lineage>
        <taxon>Bacteria</taxon>
        <taxon>Bacillati</taxon>
        <taxon>Actinomycetota</taxon>
        <taxon>Actinomycetes</taxon>
        <taxon>Pseudonocardiales</taxon>
        <taxon>Pseudonocardiaceae</taxon>
        <taxon>Kibdelosporangium</taxon>
    </lineage>
</organism>
<feature type="chain" id="PRO_5046718404" evidence="1">
    <location>
        <begin position="33"/>
        <end position="439"/>
    </location>
</feature>
<dbReference type="EMBL" id="JAAATY010000012">
    <property type="protein sequence ID" value="NRN66965.1"/>
    <property type="molecule type" value="Genomic_DNA"/>
</dbReference>
<evidence type="ECO:0000313" key="2">
    <source>
        <dbReference type="EMBL" id="NRN66965.1"/>
    </source>
</evidence>
<dbReference type="Pfam" id="PF19527">
    <property type="entry name" value="DUF6055"/>
    <property type="match status" value="1"/>
</dbReference>
<evidence type="ECO:0000256" key="1">
    <source>
        <dbReference type="SAM" id="SignalP"/>
    </source>
</evidence>
<keyword evidence="3" id="KW-1185">Reference proteome</keyword>
<sequence length="439" mass="49378">MMRKGTALLAMITATVSMLLVSMLTMPAVTHAAAKQSRVPRFLIENNAYLGNSRESANFVVRWGDAVDVVAWARANRGIADYPAYVLDKMEKTYTYYVDQVRFADPAAVAPARDYKINLYLCGSWSRGFLPPANWAGTDEIGVGHICMPYDKYWDDWVESHEFNHVLQAYACQLNRENGNGGGFGYGNPNSGRFWEAHANFNARMRRPEVVTGSGYHGRNHYRWLAQETYYGDWILLNKIRDTYGVDKVHQMWRDAKHGEHPIQTIKRMFAPGHPAFADLIGDYARRNVVFDYSDGRAIRSDLWRDNAPYRPLYTVGLEGIGQGNYRIPASVAPQQYGYNLIRLTPDQARQVSVRLNGTVDPNLGSDWRFSFVAVKSDFSVRYSPQFAPGATGTFQLAADEPYLILAVAATPSKHVNYPDGARIDTFPYQLAIQGATPA</sequence>
<feature type="signal peptide" evidence="1">
    <location>
        <begin position="1"/>
        <end position="32"/>
    </location>
</feature>
<dbReference type="InterPro" id="IPR045690">
    <property type="entry name" value="DUF6055"/>
</dbReference>
<gene>
    <name evidence="2" type="ORF">GC106_41980</name>
</gene>
<accession>A0ABX2F7M4</accession>
<dbReference type="Proteomes" id="UP000763557">
    <property type="component" value="Unassembled WGS sequence"/>
</dbReference>